<dbReference type="Gene3D" id="1.20.1330.10">
    <property type="entry name" value="f41 fragment of flagellin, N-terminal domain"/>
    <property type="match status" value="1"/>
</dbReference>
<evidence type="ECO:0000313" key="7">
    <source>
        <dbReference type="EMBL" id="RZO20099.1"/>
    </source>
</evidence>
<keyword evidence="7" id="KW-0969">Cilium</keyword>
<keyword evidence="7" id="KW-0966">Cell projection</keyword>
<dbReference type="GO" id="GO:0005576">
    <property type="term" value="C:extracellular region"/>
    <property type="evidence" value="ECO:0007669"/>
    <property type="project" value="UniProtKB-SubCell"/>
</dbReference>
<dbReference type="PANTHER" id="PTHR42792:SF2">
    <property type="entry name" value="FLAGELLIN"/>
    <property type="match status" value="1"/>
</dbReference>
<dbReference type="InterPro" id="IPR001492">
    <property type="entry name" value="Flagellin"/>
</dbReference>
<dbReference type="SUPFAM" id="SSF64518">
    <property type="entry name" value="Phase 1 flagellin"/>
    <property type="match status" value="1"/>
</dbReference>
<dbReference type="Pfam" id="PF00700">
    <property type="entry name" value="Flagellin_C"/>
    <property type="match status" value="1"/>
</dbReference>
<accession>A0A520MFU5</accession>
<sequence>MTVINSNSAAMLTANSINQNERMMTSTMERLSTGKRINSAADDAAGLAIATKMTSQIRGLDQAGRNANNATSMIQLADGSAEQISNILQRMREIVVQAADGSNSVSDVAVLDVEFKEAAEEIDRIVDSTEFNGKKLLDGNAGGTGDSSVTFQIGANATQTLSVDFSDFNLAAGTATTPMGADLSSYTTTGMGTDYDATLNALDTAIEGVATQRATFGATMNRLEYAVDNLASSSLATATARGRIEDANYATETTSLARTQIIQQAGTAMLAQANQKAQSVLSLLQ</sequence>
<keyword evidence="7" id="KW-0282">Flagellum</keyword>
<evidence type="ECO:0000313" key="8">
    <source>
        <dbReference type="Proteomes" id="UP000315889"/>
    </source>
</evidence>
<dbReference type="Proteomes" id="UP000315889">
    <property type="component" value="Unassembled WGS sequence"/>
</dbReference>
<comment type="caution">
    <text evidence="7">The sequence shown here is derived from an EMBL/GenBank/DDBJ whole genome shotgun (WGS) entry which is preliminary data.</text>
</comment>
<dbReference type="PRINTS" id="PR00207">
    <property type="entry name" value="FLAGELLIN"/>
</dbReference>
<dbReference type="InterPro" id="IPR046358">
    <property type="entry name" value="Flagellin_C"/>
</dbReference>
<evidence type="ECO:0000256" key="1">
    <source>
        <dbReference type="ARBA" id="ARBA00005709"/>
    </source>
</evidence>
<evidence type="ECO:0000256" key="4">
    <source>
        <dbReference type="RuleBase" id="RU362073"/>
    </source>
</evidence>
<comment type="function">
    <text evidence="4">Flagellin is the subunit protein which polymerizes to form the filaments of bacterial flagella.</text>
</comment>
<dbReference type="EMBL" id="SHBP01000006">
    <property type="protein sequence ID" value="RZO20099.1"/>
    <property type="molecule type" value="Genomic_DNA"/>
</dbReference>
<evidence type="ECO:0000259" key="5">
    <source>
        <dbReference type="Pfam" id="PF00669"/>
    </source>
</evidence>
<dbReference type="InterPro" id="IPR001029">
    <property type="entry name" value="Flagellin_N"/>
</dbReference>
<dbReference type="PANTHER" id="PTHR42792">
    <property type="entry name" value="FLAGELLIN"/>
    <property type="match status" value="1"/>
</dbReference>
<comment type="similarity">
    <text evidence="1 4">Belongs to the bacterial flagellin family.</text>
</comment>
<keyword evidence="3 4" id="KW-0975">Bacterial flagellum</keyword>
<evidence type="ECO:0000256" key="3">
    <source>
        <dbReference type="ARBA" id="ARBA00023143"/>
    </source>
</evidence>
<evidence type="ECO:0000259" key="6">
    <source>
        <dbReference type="Pfam" id="PF00700"/>
    </source>
</evidence>
<gene>
    <name evidence="7" type="ORF">EVB03_05740</name>
</gene>
<evidence type="ECO:0000256" key="2">
    <source>
        <dbReference type="ARBA" id="ARBA00022525"/>
    </source>
</evidence>
<dbReference type="GO" id="GO:0009288">
    <property type="term" value="C:bacterial-type flagellum"/>
    <property type="evidence" value="ECO:0007669"/>
    <property type="project" value="UniProtKB-SubCell"/>
</dbReference>
<dbReference type="Pfam" id="PF00669">
    <property type="entry name" value="Flagellin_N"/>
    <property type="match status" value="1"/>
</dbReference>
<dbReference type="GO" id="GO:0005198">
    <property type="term" value="F:structural molecule activity"/>
    <property type="evidence" value="ECO:0007669"/>
    <property type="project" value="UniProtKB-UniRule"/>
</dbReference>
<feature type="domain" description="Flagellin N-terminal" evidence="5">
    <location>
        <begin position="4"/>
        <end position="140"/>
    </location>
</feature>
<name>A0A520MFU5_9GAMM</name>
<comment type="subcellular location">
    <subcellularLocation>
        <location evidence="4">Secreted</location>
    </subcellularLocation>
    <subcellularLocation>
        <location evidence="4">Bacterial flagellum</location>
    </subcellularLocation>
</comment>
<proteinExistence type="inferred from homology"/>
<feature type="domain" description="Flagellin C-terminal" evidence="6">
    <location>
        <begin position="200"/>
        <end position="284"/>
    </location>
</feature>
<protein>
    <recommendedName>
        <fullName evidence="4">Flagellin</fullName>
    </recommendedName>
</protein>
<dbReference type="AlphaFoldDB" id="A0A520MFU5"/>
<reference evidence="7 8" key="1">
    <citation type="submission" date="2019-02" db="EMBL/GenBank/DDBJ databases">
        <title>Prokaryotic population dynamics and viral predation in marine succession experiment using metagenomics: the confinement effect.</title>
        <authorList>
            <person name="Haro-Moreno J.M."/>
            <person name="Rodriguez-Valera F."/>
            <person name="Lopez-Perez M."/>
        </authorList>
    </citation>
    <scope>NUCLEOTIDE SEQUENCE [LARGE SCALE GENOMIC DNA]</scope>
    <source>
        <strain evidence="7">MED-G170</strain>
    </source>
</reference>
<keyword evidence="2 4" id="KW-0964">Secreted</keyword>
<organism evidence="7 8">
    <name type="scientific">SAR92 clade bacterium</name>
    <dbReference type="NCBI Taxonomy" id="2315479"/>
    <lineage>
        <taxon>Bacteria</taxon>
        <taxon>Pseudomonadati</taxon>
        <taxon>Pseudomonadota</taxon>
        <taxon>Gammaproteobacteria</taxon>
        <taxon>Cellvibrionales</taxon>
        <taxon>Porticoccaceae</taxon>
        <taxon>SAR92 clade</taxon>
    </lineage>
</organism>